<evidence type="ECO:0000313" key="4">
    <source>
        <dbReference type="Proteomes" id="UP000298588"/>
    </source>
</evidence>
<dbReference type="KEGG" id="paqt:E8L99_14155"/>
<sequence length="425" mass="47380">MHLLFEALPYLSIVLLSAILPIGIFIARSNIRASRYEIISDLERLFRFAKDDGGDPLILPSFELVKYKYQPPESREAPSDAQRATFYFVPVLTFILLSASGFCLAFLKLESFRDVALNAFAIGSKVLGGEPCVADMDRGLLVVLTYAFLGSYVWCMQFLVRRVANFDLSPISFFRCTLHLLFASFVSATLYHSGLLTLTGQGLAIGLAFVIGMFPTLGLHVVLAKFPWLSLKRISPDTTALQEEYPLDMILGIDSFMKFRLGEFEIEDVQNLATINPIQIFVETPYGLYEVIDWVAQAQLILAVGSAKTRRLRELNLRTIFDLERGLGSPVLKDRIRAILDPSSADARSQDNGPSGKAARNLTAAKPGSTESQLDLNDFTDALVSMIRDDLHVKRLRQIWDVIAWRIDGRPDELKHPEGAEPAAT</sequence>
<proteinExistence type="predicted"/>
<dbReference type="EMBL" id="CP039865">
    <property type="protein sequence ID" value="QCK86813.1"/>
    <property type="molecule type" value="Genomic_DNA"/>
</dbReference>
<dbReference type="RefSeq" id="WP_137100144.1">
    <property type="nucleotide sequence ID" value="NZ_CP039865.1"/>
</dbReference>
<accession>A0A4D7QLD1</accession>
<feature type="transmembrane region" description="Helical" evidence="2">
    <location>
        <begin position="7"/>
        <end position="27"/>
    </location>
</feature>
<keyword evidence="2" id="KW-0472">Membrane</keyword>
<evidence type="ECO:0000256" key="1">
    <source>
        <dbReference type="SAM" id="MobiDB-lite"/>
    </source>
</evidence>
<keyword evidence="2" id="KW-0812">Transmembrane</keyword>
<feature type="region of interest" description="Disordered" evidence="1">
    <location>
        <begin position="343"/>
        <end position="371"/>
    </location>
</feature>
<feature type="transmembrane region" description="Helical" evidence="2">
    <location>
        <begin position="84"/>
        <end position="107"/>
    </location>
</feature>
<feature type="transmembrane region" description="Helical" evidence="2">
    <location>
        <begin position="140"/>
        <end position="160"/>
    </location>
</feature>
<feature type="transmembrane region" description="Helical" evidence="2">
    <location>
        <begin position="203"/>
        <end position="223"/>
    </location>
</feature>
<dbReference type="Proteomes" id="UP000298588">
    <property type="component" value="Chromosome"/>
</dbReference>
<protein>
    <submittedName>
        <fullName evidence="3">Uncharacterized protein</fullName>
    </submittedName>
</protein>
<name>A0A4D7QLD1_9HYPH</name>
<reference evidence="3 4" key="1">
    <citation type="submission" date="2019-04" db="EMBL/GenBank/DDBJ databases">
        <title>Phreatobacter aquaticus sp. nov.</title>
        <authorList>
            <person name="Choi A."/>
            <person name="Baek K."/>
        </authorList>
    </citation>
    <scope>NUCLEOTIDE SEQUENCE [LARGE SCALE GENOMIC DNA]</scope>
    <source>
        <strain evidence="3 4">NMCR1094</strain>
    </source>
</reference>
<dbReference type="OrthoDB" id="7296456at2"/>
<evidence type="ECO:0000313" key="3">
    <source>
        <dbReference type="EMBL" id="QCK86813.1"/>
    </source>
</evidence>
<evidence type="ECO:0000256" key="2">
    <source>
        <dbReference type="SAM" id="Phobius"/>
    </source>
</evidence>
<gene>
    <name evidence="3" type="ORF">E8L99_14155</name>
</gene>
<keyword evidence="2" id="KW-1133">Transmembrane helix</keyword>
<organism evidence="3 4">
    <name type="scientific">Phreatobacter aquaticus</name>
    <dbReference type="NCBI Taxonomy" id="2570229"/>
    <lineage>
        <taxon>Bacteria</taxon>
        <taxon>Pseudomonadati</taxon>
        <taxon>Pseudomonadota</taxon>
        <taxon>Alphaproteobacteria</taxon>
        <taxon>Hyphomicrobiales</taxon>
        <taxon>Phreatobacteraceae</taxon>
        <taxon>Phreatobacter</taxon>
    </lineage>
</organism>
<feature type="transmembrane region" description="Helical" evidence="2">
    <location>
        <begin position="172"/>
        <end position="191"/>
    </location>
</feature>
<keyword evidence="4" id="KW-1185">Reference proteome</keyword>
<dbReference type="AlphaFoldDB" id="A0A4D7QLD1"/>